<comment type="caution">
    <text evidence="2">The sequence shown here is derived from an EMBL/GenBank/DDBJ whole genome shotgun (WGS) entry which is preliminary data.</text>
</comment>
<reference evidence="2 3" key="1">
    <citation type="submission" date="2023-01" db="EMBL/GenBank/DDBJ databases">
        <title>Analysis of 21 Apiospora genomes using comparative genomics revels a genus with tremendous synthesis potential of carbohydrate active enzymes and secondary metabolites.</title>
        <authorList>
            <person name="Sorensen T."/>
        </authorList>
    </citation>
    <scope>NUCLEOTIDE SEQUENCE [LARGE SCALE GENOMIC DNA]</scope>
    <source>
        <strain evidence="2 3">CBS 135458</strain>
    </source>
</reference>
<accession>A0ABR1WUW4</accession>
<gene>
    <name evidence="2" type="ORF">PG994_001914</name>
</gene>
<protein>
    <submittedName>
        <fullName evidence="2">Uncharacterized protein</fullName>
    </submittedName>
</protein>
<dbReference type="GeneID" id="92086386"/>
<feature type="region of interest" description="Disordered" evidence="1">
    <location>
        <begin position="128"/>
        <end position="154"/>
    </location>
</feature>
<name>A0ABR1WUW4_9PEZI</name>
<dbReference type="EMBL" id="JAQQWL010000002">
    <property type="protein sequence ID" value="KAK8086940.1"/>
    <property type="molecule type" value="Genomic_DNA"/>
</dbReference>
<keyword evidence="3" id="KW-1185">Reference proteome</keyword>
<evidence type="ECO:0000256" key="1">
    <source>
        <dbReference type="SAM" id="MobiDB-lite"/>
    </source>
</evidence>
<dbReference type="RefSeq" id="XP_066721464.1">
    <property type="nucleotide sequence ID" value="XM_066853323.1"/>
</dbReference>
<dbReference type="Proteomes" id="UP001480595">
    <property type="component" value="Unassembled WGS sequence"/>
</dbReference>
<evidence type="ECO:0000313" key="2">
    <source>
        <dbReference type="EMBL" id="KAK8086940.1"/>
    </source>
</evidence>
<proteinExistence type="predicted"/>
<evidence type="ECO:0000313" key="3">
    <source>
        <dbReference type="Proteomes" id="UP001480595"/>
    </source>
</evidence>
<feature type="compositionally biased region" description="Basic and acidic residues" evidence="1">
    <location>
        <begin position="134"/>
        <end position="148"/>
    </location>
</feature>
<organism evidence="2 3">
    <name type="scientific">Apiospora phragmitis</name>
    <dbReference type="NCBI Taxonomy" id="2905665"/>
    <lineage>
        <taxon>Eukaryota</taxon>
        <taxon>Fungi</taxon>
        <taxon>Dikarya</taxon>
        <taxon>Ascomycota</taxon>
        <taxon>Pezizomycotina</taxon>
        <taxon>Sordariomycetes</taxon>
        <taxon>Xylariomycetidae</taxon>
        <taxon>Amphisphaeriales</taxon>
        <taxon>Apiosporaceae</taxon>
        <taxon>Apiospora</taxon>
    </lineage>
</organism>
<sequence length="247" mass="27957">MAQIGPGRPVTLLKRHGPVRRRRWRRPDDWLPGLPPWLGNQWRAAIEDALAGDRRQHQEKIAAIVAEIAGHKKAQEEWARGLADNKESNDRLAQENPALRNENDMARHEAGAAQLLVNQRENEVRAANNLVSQRGEESRVLREENERHPRPHCVHSPPRQLGLLRLYLALEINRLGPLSAADVKAILLLLKNARERASSNAQGFGSATQKSKMMITLDMILNLRKKANNLNRVDHIVTLKPKTLSRP</sequence>